<evidence type="ECO:0000256" key="1">
    <source>
        <dbReference type="SAM" id="MobiDB-lite"/>
    </source>
</evidence>
<feature type="region of interest" description="Disordered" evidence="1">
    <location>
        <begin position="21"/>
        <end position="43"/>
    </location>
</feature>
<protein>
    <submittedName>
        <fullName evidence="2">Uncharacterized protein</fullName>
    </submittedName>
</protein>
<gene>
    <name evidence="2" type="ORF">GCM10009680_68790</name>
</gene>
<reference evidence="2 3" key="1">
    <citation type="journal article" date="2019" name="Int. J. Syst. Evol. Microbiol.">
        <title>The Global Catalogue of Microorganisms (GCM) 10K type strain sequencing project: providing services to taxonomists for standard genome sequencing and annotation.</title>
        <authorList>
            <consortium name="The Broad Institute Genomics Platform"/>
            <consortium name="The Broad Institute Genome Sequencing Center for Infectious Disease"/>
            <person name="Wu L."/>
            <person name="Ma J."/>
        </authorList>
    </citation>
    <scope>NUCLEOTIDE SEQUENCE [LARGE SCALE GENOMIC DNA]</scope>
    <source>
        <strain evidence="2 3">JCM 13244</strain>
    </source>
</reference>
<dbReference type="EMBL" id="BAAALR010000083">
    <property type="protein sequence ID" value="GAA1717699.1"/>
    <property type="molecule type" value="Genomic_DNA"/>
</dbReference>
<proteinExistence type="predicted"/>
<evidence type="ECO:0000313" key="3">
    <source>
        <dbReference type="Proteomes" id="UP001499947"/>
    </source>
</evidence>
<evidence type="ECO:0000313" key="2">
    <source>
        <dbReference type="EMBL" id="GAA1717699.1"/>
    </source>
</evidence>
<keyword evidence="3" id="KW-1185">Reference proteome</keyword>
<dbReference type="Proteomes" id="UP001499947">
    <property type="component" value="Unassembled WGS sequence"/>
</dbReference>
<organism evidence="2 3">
    <name type="scientific">Streptomyces yatensis</name>
    <dbReference type="NCBI Taxonomy" id="155177"/>
    <lineage>
        <taxon>Bacteria</taxon>
        <taxon>Bacillati</taxon>
        <taxon>Actinomycetota</taxon>
        <taxon>Actinomycetes</taxon>
        <taxon>Kitasatosporales</taxon>
        <taxon>Streptomycetaceae</taxon>
        <taxon>Streptomyces</taxon>
        <taxon>Streptomyces violaceusniger group</taxon>
    </lineage>
</organism>
<accession>A0ABN2J4U9</accession>
<comment type="caution">
    <text evidence="2">The sequence shown here is derived from an EMBL/GenBank/DDBJ whole genome shotgun (WGS) entry which is preliminary data.</text>
</comment>
<name>A0ABN2J4U9_9ACTN</name>
<sequence length="61" mass="6290">MKALEEGIAGLGAVRPAWRRAGGVPSRRHPSSQAGVWVAGSGDQALPGGGDQVVIRWCPGR</sequence>